<sequence length="392" mass="43935">MIIMRVEARLYENKVWGKSVWYVDCPRVPSCMGRRRVLLVLDTTDSFWPEQEPFLNMALVRLAALLEPGDICVPWIMGDQDPASECRRGPIPETLVRDLLGVLEPFPRGSWLSETITEIEAKSRRGASPDWEDYLIILTDGKIHDAVAAPVPFWIKHNRIELITPHWTDSDLGGWKKFYQVWTSESLDMLAQKPSEAKVIPNPGEAALAVYRYSPAPITRIESGFKVQPGSAVELCYLGGKEPRPFLDCGGGAKHAFYWSNRQSGSPGDERATHMPRIAELLLAPWNRTALEALHTKGGGTIIHCGKEQTVVREQPPNEARCSECGGCLLVQEEGFQVTDRDQSIVLVFPFPVESGNLPEYRSPVEVCVGCYEVHSEGNREYLVLKFVPTAF</sequence>
<protein>
    <submittedName>
        <fullName evidence="1">Uncharacterized protein</fullName>
    </submittedName>
</protein>
<name>A0A450T1V6_9GAMM</name>
<reference evidence="1" key="1">
    <citation type="submission" date="2019-02" db="EMBL/GenBank/DDBJ databases">
        <authorList>
            <person name="Gruber-Vodicka R. H."/>
            <person name="Seah K. B. B."/>
        </authorList>
    </citation>
    <scope>NUCLEOTIDE SEQUENCE</scope>
    <source>
        <strain evidence="1">BECK_DK161</strain>
    </source>
</reference>
<evidence type="ECO:0000313" key="1">
    <source>
        <dbReference type="EMBL" id="VFJ60463.1"/>
    </source>
</evidence>
<dbReference type="AlphaFoldDB" id="A0A450T1V6"/>
<proteinExistence type="predicted"/>
<organism evidence="1">
    <name type="scientific">Candidatus Kentrum sp. DK</name>
    <dbReference type="NCBI Taxonomy" id="2126562"/>
    <lineage>
        <taxon>Bacteria</taxon>
        <taxon>Pseudomonadati</taxon>
        <taxon>Pseudomonadota</taxon>
        <taxon>Gammaproteobacteria</taxon>
        <taxon>Candidatus Kentrum</taxon>
    </lineage>
</organism>
<gene>
    <name evidence="1" type="ORF">BECKDK2373C_GA0170839_108113</name>
</gene>
<dbReference type="EMBL" id="CAADEY010000081">
    <property type="protein sequence ID" value="VFJ60463.1"/>
    <property type="molecule type" value="Genomic_DNA"/>
</dbReference>
<accession>A0A450T1V6</accession>